<feature type="transmembrane region" description="Helical" evidence="9">
    <location>
        <begin position="7"/>
        <end position="27"/>
    </location>
</feature>
<proteinExistence type="predicted"/>
<dbReference type="GO" id="GO:0016020">
    <property type="term" value="C:membrane"/>
    <property type="evidence" value="ECO:0007669"/>
    <property type="project" value="InterPro"/>
</dbReference>
<evidence type="ECO:0000256" key="1">
    <source>
        <dbReference type="ARBA" id="ARBA00000085"/>
    </source>
</evidence>
<dbReference type="RefSeq" id="WP_161406788.1">
    <property type="nucleotide sequence ID" value="NZ_WTUZ01000014.1"/>
</dbReference>
<feature type="transmembrane region" description="Helical" evidence="9">
    <location>
        <begin position="33"/>
        <end position="53"/>
    </location>
</feature>
<evidence type="ECO:0000256" key="4">
    <source>
        <dbReference type="ARBA" id="ARBA00022679"/>
    </source>
</evidence>
<name>A0A6L8UXF1_9BACL</name>
<gene>
    <name evidence="11" type="ORF">GQF01_10740</name>
</gene>
<keyword evidence="7" id="KW-0067">ATP-binding</keyword>
<keyword evidence="6" id="KW-0418">Kinase</keyword>
<dbReference type="InterPro" id="IPR036890">
    <property type="entry name" value="HATPase_C_sf"/>
</dbReference>
<dbReference type="Proteomes" id="UP000481087">
    <property type="component" value="Unassembled WGS sequence"/>
</dbReference>
<comment type="caution">
    <text evidence="11">The sequence shown here is derived from an EMBL/GenBank/DDBJ whole genome shotgun (WGS) entry which is preliminary data.</text>
</comment>
<dbReference type="EMBL" id="WTUZ01000014">
    <property type="protein sequence ID" value="MZQ82587.1"/>
    <property type="molecule type" value="Genomic_DNA"/>
</dbReference>
<accession>A0A6L8UXF1</accession>
<evidence type="ECO:0000256" key="7">
    <source>
        <dbReference type="ARBA" id="ARBA00022840"/>
    </source>
</evidence>
<keyword evidence="5" id="KW-0547">Nucleotide-binding</keyword>
<dbReference type="PANTHER" id="PTHR24421:SF10">
    <property type="entry name" value="NITRATE_NITRITE SENSOR PROTEIN NARQ"/>
    <property type="match status" value="1"/>
</dbReference>
<keyword evidence="4" id="KW-0808">Transferase</keyword>
<keyword evidence="9" id="KW-0812">Transmembrane</keyword>
<dbReference type="Gene3D" id="3.30.565.10">
    <property type="entry name" value="Histidine kinase-like ATPase, C-terminal domain"/>
    <property type="match status" value="1"/>
</dbReference>
<dbReference type="SUPFAM" id="SSF55874">
    <property type="entry name" value="ATPase domain of HSP90 chaperone/DNA topoisomerase II/histidine kinase"/>
    <property type="match status" value="1"/>
</dbReference>
<dbReference type="GO" id="GO:0005524">
    <property type="term" value="F:ATP binding"/>
    <property type="evidence" value="ECO:0007669"/>
    <property type="project" value="UniProtKB-KW"/>
</dbReference>
<keyword evidence="3" id="KW-0597">Phosphoprotein</keyword>
<protein>
    <recommendedName>
        <fullName evidence="2">histidine kinase</fullName>
        <ecNumber evidence="2">2.7.13.3</ecNumber>
    </recommendedName>
</protein>
<keyword evidence="9" id="KW-1133">Transmembrane helix</keyword>
<dbReference type="EC" id="2.7.13.3" evidence="2"/>
<evidence type="ECO:0000259" key="10">
    <source>
        <dbReference type="SMART" id="SM00387"/>
    </source>
</evidence>
<dbReference type="GO" id="GO:0000155">
    <property type="term" value="F:phosphorelay sensor kinase activity"/>
    <property type="evidence" value="ECO:0007669"/>
    <property type="project" value="InterPro"/>
</dbReference>
<evidence type="ECO:0000256" key="9">
    <source>
        <dbReference type="SAM" id="Phobius"/>
    </source>
</evidence>
<dbReference type="InterPro" id="IPR003594">
    <property type="entry name" value="HATPase_dom"/>
</dbReference>
<evidence type="ECO:0000256" key="6">
    <source>
        <dbReference type="ARBA" id="ARBA00022777"/>
    </source>
</evidence>
<evidence type="ECO:0000256" key="5">
    <source>
        <dbReference type="ARBA" id="ARBA00022741"/>
    </source>
</evidence>
<keyword evidence="12" id="KW-1185">Reference proteome</keyword>
<dbReference type="AlphaFoldDB" id="A0A6L8UXF1"/>
<evidence type="ECO:0000256" key="3">
    <source>
        <dbReference type="ARBA" id="ARBA00022553"/>
    </source>
</evidence>
<dbReference type="CDD" id="cd16917">
    <property type="entry name" value="HATPase_UhpB-NarQ-NarX-like"/>
    <property type="match status" value="1"/>
</dbReference>
<feature type="domain" description="Histidine kinase/HSP90-like ATPase" evidence="10">
    <location>
        <begin position="418"/>
        <end position="512"/>
    </location>
</feature>
<dbReference type="Pfam" id="PF07730">
    <property type="entry name" value="HisKA_3"/>
    <property type="match status" value="1"/>
</dbReference>
<dbReference type="GO" id="GO:0046983">
    <property type="term" value="F:protein dimerization activity"/>
    <property type="evidence" value="ECO:0007669"/>
    <property type="project" value="InterPro"/>
</dbReference>
<keyword evidence="9" id="KW-0472">Membrane</keyword>
<evidence type="ECO:0000313" key="11">
    <source>
        <dbReference type="EMBL" id="MZQ82587.1"/>
    </source>
</evidence>
<dbReference type="Gene3D" id="1.20.5.1930">
    <property type="match status" value="1"/>
</dbReference>
<feature type="transmembrane region" description="Helical" evidence="9">
    <location>
        <begin position="106"/>
        <end position="125"/>
    </location>
</feature>
<organism evidence="11 12">
    <name type="scientific">Paenibacillus silvestris</name>
    <dbReference type="NCBI Taxonomy" id="2606219"/>
    <lineage>
        <taxon>Bacteria</taxon>
        <taxon>Bacillati</taxon>
        <taxon>Bacillota</taxon>
        <taxon>Bacilli</taxon>
        <taxon>Bacillales</taxon>
        <taxon>Paenibacillaceae</taxon>
        <taxon>Paenibacillus</taxon>
    </lineage>
</organism>
<reference evidence="11 12" key="1">
    <citation type="submission" date="2019-12" db="EMBL/GenBank/DDBJ databases">
        <title>Paenibacillus sp. nov. sp. isolated from soil.</title>
        <authorList>
            <person name="Kim J."/>
            <person name="Jeong S.E."/>
            <person name="Jung H.S."/>
            <person name="Jeon C.O."/>
        </authorList>
    </citation>
    <scope>NUCLEOTIDE SEQUENCE [LARGE SCALE GENOMIC DNA]</scope>
    <source>
        <strain evidence="11 12">5J-6</strain>
    </source>
</reference>
<evidence type="ECO:0000256" key="2">
    <source>
        <dbReference type="ARBA" id="ARBA00012438"/>
    </source>
</evidence>
<dbReference type="InterPro" id="IPR011712">
    <property type="entry name" value="Sig_transdc_His_kin_sub3_dim/P"/>
</dbReference>
<dbReference type="InterPro" id="IPR050482">
    <property type="entry name" value="Sensor_HK_TwoCompSys"/>
</dbReference>
<sequence length="517" mass="59156">MVLSNKSSLYVFFGGRWVLLLVGLLIYTKSGNVTPGLLLAAVLFHTAYSLLHLFKMGQKAAIAASFVDIGFGVYLLWLTGGLSSPFLIYCFTGLLMVKRFVTWRRLYAISFCYALFLPIIFAATSERAAYMYLLNHFDYSFIVLGYFGLISSANYILQVVRKQYRKLVMIYSSRFMARQPRNQGSIPYIEGLLKKVLDEREVILCMESDRQNEKVHSWKRTYFTNYMKQNAFLNGQRMYAQLPSPTGELESLYIQTLLDRSGESYGWLLVKAEKNELSILHKIYIQFILMRLEAIHFSSEELREAEEAAVAIERGTIAQNIHDGITQELFFISIQLFQLKNALPAHAREEMLPYVTEVEKKVKESHRNIRQFIIELKDEKRTINLHYAIDKLLHRITENTGVKPIFEHIGWVSQEQVDVEGAIYHLVEEAANNVIKHAKAKHLHVTIEVTSVQWTVMIKDDGIGMKTVDMHQEGRLGLGGMESRIRALNGTISFQSEEAAGTTVTACIPRERSTAYV</sequence>
<dbReference type="Pfam" id="PF02518">
    <property type="entry name" value="HATPase_c"/>
    <property type="match status" value="1"/>
</dbReference>
<keyword evidence="8" id="KW-0902">Two-component regulatory system</keyword>
<evidence type="ECO:0000313" key="12">
    <source>
        <dbReference type="Proteomes" id="UP000481087"/>
    </source>
</evidence>
<feature type="transmembrane region" description="Helical" evidence="9">
    <location>
        <begin position="137"/>
        <end position="157"/>
    </location>
</feature>
<dbReference type="PANTHER" id="PTHR24421">
    <property type="entry name" value="NITRATE/NITRITE SENSOR PROTEIN NARX-RELATED"/>
    <property type="match status" value="1"/>
</dbReference>
<evidence type="ECO:0000256" key="8">
    <source>
        <dbReference type="ARBA" id="ARBA00023012"/>
    </source>
</evidence>
<dbReference type="SMART" id="SM00387">
    <property type="entry name" value="HATPase_c"/>
    <property type="match status" value="1"/>
</dbReference>
<comment type="catalytic activity">
    <reaction evidence="1">
        <text>ATP + protein L-histidine = ADP + protein N-phospho-L-histidine.</text>
        <dbReference type="EC" id="2.7.13.3"/>
    </reaction>
</comment>